<organism evidence="1 2">
    <name type="scientific">Zoogloea oleivorans</name>
    <dbReference type="NCBI Taxonomy" id="1552750"/>
    <lineage>
        <taxon>Bacteria</taxon>
        <taxon>Pseudomonadati</taxon>
        <taxon>Pseudomonadota</taxon>
        <taxon>Betaproteobacteria</taxon>
        <taxon>Rhodocyclales</taxon>
        <taxon>Zoogloeaceae</taxon>
        <taxon>Zoogloea</taxon>
    </lineage>
</organism>
<proteinExistence type="predicted"/>
<sequence>MTNVQIWAKPKQPVSRLFRLGFDDTNTPYVTTRRAFRQCAAGVLRLHAAETLFRPRKEEWHALVLRQPNGKERVWFYQDEARCRDVYTVWAGHGDPEGFDFSFESYAY</sequence>
<gene>
    <name evidence="1" type="ORF">ETQ85_24390</name>
</gene>
<evidence type="ECO:0000313" key="2">
    <source>
        <dbReference type="Proteomes" id="UP000389128"/>
    </source>
</evidence>
<dbReference type="EMBL" id="SDKK01000041">
    <property type="protein sequence ID" value="TYC51428.1"/>
    <property type="molecule type" value="Genomic_DNA"/>
</dbReference>
<reference evidence="1 2" key="1">
    <citation type="submission" date="2019-01" db="EMBL/GenBank/DDBJ databases">
        <title>Zoogloea oleivorans genome sequencing and assembly.</title>
        <authorList>
            <person name="Tancsics A."/>
            <person name="Farkas M."/>
            <person name="Kriszt B."/>
            <person name="Maroti G."/>
            <person name="Horvath B."/>
        </authorList>
    </citation>
    <scope>NUCLEOTIDE SEQUENCE [LARGE SCALE GENOMIC DNA]</scope>
    <source>
        <strain evidence="1 2">Buc</strain>
    </source>
</reference>
<accession>A0A6C2CBK6</accession>
<keyword evidence="2" id="KW-1185">Reference proteome</keyword>
<name>A0A6C2CBK6_9RHOO</name>
<dbReference type="AlphaFoldDB" id="A0A6C2CBK6"/>
<comment type="caution">
    <text evidence="1">The sequence shown here is derived from an EMBL/GenBank/DDBJ whole genome shotgun (WGS) entry which is preliminary data.</text>
</comment>
<dbReference type="RefSeq" id="WP_148581610.1">
    <property type="nucleotide sequence ID" value="NZ_SDKK01000041.1"/>
</dbReference>
<protein>
    <submittedName>
        <fullName evidence="1">Uncharacterized protein</fullName>
    </submittedName>
</protein>
<dbReference type="Proteomes" id="UP000389128">
    <property type="component" value="Unassembled WGS sequence"/>
</dbReference>
<evidence type="ECO:0000313" key="1">
    <source>
        <dbReference type="EMBL" id="TYC51428.1"/>
    </source>
</evidence>